<gene>
    <name evidence="4" type="ORF">Pmi06nite_65890</name>
</gene>
<name>A0A8J3TXH3_9ACTN</name>
<keyword evidence="2" id="KW-0812">Transmembrane</keyword>
<feature type="region of interest" description="Disordered" evidence="1">
    <location>
        <begin position="491"/>
        <end position="543"/>
    </location>
</feature>
<dbReference type="RefSeq" id="WP_203956985.1">
    <property type="nucleotide sequence ID" value="NZ_BOOO01000038.1"/>
</dbReference>
<feature type="region of interest" description="Disordered" evidence="1">
    <location>
        <begin position="1"/>
        <end position="90"/>
    </location>
</feature>
<feature type="transmembrane region" description="Helical" evidence="2">
    <location>
        <begin position="187"/>
        <end position="220"/>
    </location>
</feature>
<feature type="transmembrane region" description="Helical" evidence="2">
    <location>
        <begin position="241"/>
        <end position="272"/>
    </location>
</feature>
<dbReference type="AlphaFoldDB" id="A0A8J3TXH3"/>
<dbReference type="PANTHER" id="PTHR33133:SF1">
    <property type="entry name" value="EXPRESSED PROTEIN-RELATED"/>
    <property type="match status" value="1"/>
</dbReference>
<accession>A0A8J3TXH3</accession>
<dbReference type="PANTHER" id="PTHR33133">
    <property type="entry name" value="OS08G0107100 PROTEIN-RELATED"/>
    <property type="match status" value="1"/>
</dbReference>
<feature type="transmembrane region" description="Helical" evidence="2">
    <location>
        <begin position="146"/>
        <end position="167"/>
    </location>
</feature>
<feature type="transmembrane region" description="Helical" evidence="2">
    <location>
        <begin position="379"/>
        <end position="409"/>
    </location>
</feature>
<evidence type="ECO:0000313" key="4">
    <source>
        <dbReference type="EMBL" id="GII33147.1"/>
    </source>
</evidence>
<feature type="domain" description="DUF7847" evidence="3">
    <location>
        <begin position="130"/>
        <end position="396"/>
    </location>
</feature>
<evidence type="ECO:0000256" key="1">
    <source>
        <dbReference type="SAM" id="MobiDB-lite"/>
    </source>
</evidence>
<feature type="compositionally biased region" description="Pro residues" evidence="1">
    <location>
        <begin position="46"/>
        <end position="55"/>
    </location>
</feature>
<keyword evidence="2" id="KW-0472">Membrane</keyword>
<evidence type="ECO:0000256" key="2">
    <source>
        <dbReference type="SAM" id="Phobius"/>
    </source>
</evidence>
<feature type="transmembrane region" description="Helical" evidence="2">
    <location>
        <begin position="284"/>
        <end position="304"/>
    </location>
</feature>
<feature type="transmembrane region" description="Helical" evidence="2">
    <location>
        <begin position="337"/>
        <end position="359"/>
    </location>
</feature>
<reference evidence="4 5" key="1">
    <citation type="submission" date="2021-01" db="EMBL/GenBank/DDBJ databases">
        <title>Whole genome shotgun sequence of Planotetraspora mira NBRC 15435.</title>
        <authorList>
            <person name="Komaki H."/>
            <person name="Tamura T."/>
        </authorList>
    </citation>
    <scope>NUCLEOTIDE SEQUENCE [LARGE SCALE GENOMIC DNA]</scope>
    <source>
        <strain evidence="4 5">NBRC 15435</strain>
    </source>
</reference>
<evidence type="ECO:0000313" key="5">
    <source>
        <dbReference type="Proteomes" id="UP000650628"/>
    </source>
</evidence>
<proteinExistence type="predicted"/>
<dbReference type="Proteomes" id="UP000650628">
    <property type="component" value="Unassembled WGS sequence"/>
</dbReference>
<evidence type="ECO:0000259" key="3">
    <source>
        <dbReference type="Pfam" id="PF25231"/>
    </source>
</evidence>
<organism evidence="4 5">
    <name type="scientific">Planotetraspora mira</name>
    <dbReference type="NCBI Taxonomy" id="58121"/>
    <lineage>
        <taxon>Bacteria</taxon>
        <taxon>Bacillati</taxon>
        <taxon>Actinomycetota</taxon>
        <taxon>Actinomycetes</taxon>
        <taxon>Streptosporangiales</taxon>
        <taxon>Streptosporangiaceae</taxon>
        <taxon>Planotetraspora</taxon>
    </lineage>
</organism>
<protein>
    <recommendedName>
        <fullName evidence="3">DUF7847 domain-containing protein</fullName>
    </recommendedName>
</protein>
<feature type="compositionally biased region" description="Gly residues" evidence="1">
    <location>
        <begin position="67"/>
        <end position="77"/>
    </location>
</feature>
<comment type="caution">
    <text evidence="4">The sequence shown here is derived from an EMBL/GenBank/DDBJ whole genome shotgun (WGS) entry which is preliminary data.</text>
</comment>
<feature type="compositionally biased region" description="Low complexity" evidence="1">
    <location>
        <begin position="491"/>
        <end position="521"/>
    </location>
</feature>
<keyword evidence="2" id="KW-1133">Transmembrane helix</keyword>
<feature type="compositionally biased region" description="Pro residues" evidence="1">
    <location>
        <begin position="1"/>
        <end position="10"/>
    </location>
</feature>
<dbReference type="EMBL" id="BOOO01000038">
    <property type="protein sequence ID" value="GII33147.1"/>
    <property type="molecule type" value="Genomic_DNA"/>
</dbReference>
<dbReference type="InterPro" id="IPR057169">
    <property type="entry name" value="DUF7847"/>
</dbReference>
<keyword evidence="5" id="KW-1185">Reference proteome</keyword>
<dbReference type="Pfam" id="PF25231">
    <property type="entry name" value="DUF7847"/>
    <property type="match status" value="1"/>
</dbReference>
<sequence length="543" mass="56335">MTDGPGPTPDVPSGWAAEQPPPYGRSEGAWTAPGASGAPDSQGQPPAQPAPPPPGQQYGGQPYAGQQYGGQPYGGQPPGQQYGQQYGGQQGYGPYPTGAYGAYPPAPYGYRPQAPRPGIIPLRPLGLGDILDGTIKLIRSNPRTTLGLSAIVAAITTIPLAIGQAFYFQSIGDVFSDPESFEGELPLGGLVAQYIGTLASAALGFVATIILTGILTRVLGRAVFGGRITAGEAWRSVRPRFWALFGLVFLQGLILIAPLLILVTLIVVLVASGTFGDLNSDMNVGGLIGLVLLSILAWAIYFAFFNTKFSLSAPALVLERRGVIDSMRRSWWLVKGGFWRVLGILLITSILTGLLSGILSVPFSLGSSLIGITGASGGAAVLAGILIFAGNVLTAMITYPIAAGVHGLLYADRRMRAEAFDLVLQTAAGRNQEQGWIHESVDDYWHPSYAAESGAQYGAQYGQQYGGAPYAGVPYGTGAAHPYAAPGTASYEAPGTTPYGTPGTAPYETPGAAPYGTTATPSSGAPEASQQGTAETPPHEPQP</sequence>